<evidence type="ECO:0000256" key="1">
    <source>
        <dbReference type="SAM" id="MobiDB-lite"/>
    </source>
</evidence>
<dbReference type="InterPro" id="IPR042095">
    <property type="entry name" value="SUMF_sf"/>
</dbReference>
<dbReference type="GO" id="GO:0120147">
    <property type="term" value="F:formylglycine-generating oxidase activity"/>
    <property type="evidence" value="ECO:0007669"/>
    <property type="project" value="TreeGrafter"/>
</dbReference>
<dbReference type="InterPro" id="IPR016187">
    <property type="entry name" value="CTDL_fold"/>
</dbReference>
<evidence type="ECO:0000313" key="3">
    <source>
        <dbReference type="EMBL" id="QQA02197.1"/>
    </source>
</evidence>
<dbReference type="KEGG" id="tper:IWA51_02240"/>
<dbReference type="InterPro" id="IPR051043">
    <property type="entry name" value="Sulfatase_Mod_Factor_Kinase"/>
</dbReference>
<dbReference type="PANTHER" id="PTHR23150">
    <property type="entry name" value="SULFATASE MODIFYING FACTOR 1, 2"/>
    <property type="match status" value="1"/>
</dbReference>
<accession>A0A7T3RFH9</accession>
<dbReference type="InterPro" id="IPR005532">
    <property type="entry name" value="SUMF_dom"/>
</dbReference>
<protein>
    <submittedName>
        <fullName evidence="3">Formylglycine-generating enzyme family protein</fullName>
    </submittedName>
</protein>
<keyword evidence="4" id="KW-1185">Reference proteome</keyword>
<dbReference type="PANTHER" id="PTHR23150:SF19">
    <property type="entry name" value="FORMYLGLYCINE-GENERATING ENZYME"/>
    <property type="match status" value="1"/>
</dbReference>
<dbReference type="EMBL" id="CP064936">
    <property type="protein sequence ID" value="QQA02197.1"/>
    <property type="molecule type" value="Genomic_DNA"/>
</dbReference>
<feature type="region of interest" description="Disordered" evidence="1">
    <location>
        <begin position="236"/>
        <end position="255"/>
    </location>
</feature>
<dbReference type="Proteomes" id="UP000595224">
    <property type="component" value="Chromosome"/>
</dbReference>
<dbReference type="Pfam" id="PF03781">
    <property type="entry name" value="FGE-sulfatase"/>
    <property type="match status" value="1"/>
</dbReference>
<dbReference type="SUPFAM" id="SSF56436">
    <property type="entry name" value="C-type lectin-like"/>
    <property type="match status" value="1"/>
</dbReference>
<feature type="domain" description="Sulfatase-modifying factor enzyme-like" evidence="2">
    <location>
        <begin position="64"/>
        <end position="329"/>
    </location>
</feature>
<dbReference type="AlphaFoldDB" id="A0A7T3RFH9"/>
<gene>
    <name evidence="3" type="ORF">IWA51_02240</name>
</gene>
<evidence type="ECO:0000259" key="2">
    <source>
        <dbReference type="Pfam" id="PF03781"/>
    </source>
</evidence>
<dbReference type="Gene3D" id="3.90.1580.10">
    <property type="entry name" value="paralog of FGE (formylglycine-generating enzyme)"/>
    <property type="match status" value="1"/>
</dbReference>
<name>A0A7T3RFH9_9SPIR</name>
<sequence>MVAVNAVFVAVAFGQKNTVGIPSVVQDFFNEVDFVDFGTFGTDASEQKNGFVSYEIGSGSQTYTAKRYVFPFRLNRYETTYRLWYEVRIWAQQNGYNFANPGQEGSDGARGKAPSQAGCYEPVTMVSWYDVIVWCNAFSEKSGLSPCYTYEGSVLKDSADSAACDLAVCDWEADGYRLPSEAEWEYAARKTVSGLQSGSLASGQVDYSGKDDASIPAGEVAWYYENASETRRVGTAGTPFKASAPPSPASGNPNGAGIFDMSGNVLEWCWDWQEDYSECPEKKRYNGPEYGAERVMRGGSWNMYTLFIAAGDRYSFDPNECYSYFGFRFCTSK</sequence>
<organism evidence="3 4">
    <name type="scientific">Treponema peruense</name>
    <dbReference type="NCBI Taxonomy" id="2787628"/>
    <lineage>
        <taxon>Bacteria</taxon>
        <taxon>Pseudomonadati</taxon>
        <taxon>Spirochaetota</taxon>
        <taxon>Spirochaetia</taxon>
        <taxon>Spirochaetales</taxon>
        <taxon>Treponemataceae</taxon>
        <taxon>Treponema</taxon>
    </lineage>
</organism>
<proteinExistence type="predicted"/>
<evidence type="ECO:0000313" key="4">
    <source>
        <dbReference type="Proteomes" id="UP000595224"/>
    </source>
</evidence>
<reference evidence="3 4" key="1">
    <citation type="submission" date="2020-11" db="EMBL/GenBank/DDBJ databases">
        <title>Treponema Peruensis nv. sp., first commensal Treponema isolated from human feces.</title>
        <authorList>
            <person name="Belkhou C."/>
            <person name="Raes J."/>
        </authorList>
    </citation>
    <scope>NUCLEOTIDE SEQUENCE [LARGE SCALE GENOMIC DNA]</scope>
    <source>
        <strain evidence="3 4">RCC2812</strain>
    </source>
</reference>